<dbReference type="OrthoDB" id="4951845at2759"/>
<dbReference type="InParanoid" id="A0A1C7NA83"/>
<dbReference type="SUPFAM" id="SSF52833">
    <property type="entry name" value="Thioredoxin-like"/>
    <property type="match status" value="1"/>
</dbReference>
<protein>
    <submittedName>
        <fullName evidence="2">Beta-etherase</fullName>
    </submittedName>
</protein>
<name>A0A1C7NA83_9FUNG</name>
<comment type="caution">
    <text evidence="2">The sequence shown here is derived from an EMBL/GenBank/DDBJ whole genome shotgun (WGS) entry which is preliminary data.</text>
</comment>
<dbReference type="Pfam" id="PF13409">
    <property type="entry name" value="GST_N_2"/>
    <property type="match status" value="1"/>
</dbReference>
<dbReference type="SUPFAM" id="SSF47616">
    <property type="entry name" value="GST C-terminal domain-like"/>
    <property type="match status" value="1"/>
</dbReference>
<dbReference type="Proteomes" id="UP000093000">
    <property type="component" value="Unassembled WGS sequence"/>
</dbReference>
<sequence>MVATIQLYDLELLGLPKTVFSCNTLKTRIALNLKGLPFETKWLDFATVKEVIPTLTKQNPELKRPTVPVIVDSISGQDKVIQDSYDIAVYLEKQYPNTPSLFHNNPGVHRFFQQYCESVLLLPLFKLVMFIIHKQCGPDVLQDWWREDRERMFGCSLDVFAGNRDDNILAVKNALLPIIKVLKEFPFMTGEQVGWADVVLAADFKMMAALDPVTFESVFLSGFETPADDVLIQNWWKRMSVYI</sequence>
<keyword evidence="3" id="KW-1185">Reference proteome</keyword>
<dbReference type="InterPro" id="IPR036282">
    <property type="entry name" value="Glutathione-S-Trfase_C_sf"/>
</dbReference>
<reference evidence="2 3" key="1">
    <citation type="submission" date="2016-03" db="EMBL/GenBank/DDBJ databases">
        <title>Choanephora cucurbitarum.</title>
        <authorList>
            <person name="Min B."/>
            <person name="Park H."/>
            <person name="Park J.-H."/>
            <person name="Shin H.-D."/>
            <person name="Choi I.-G."/>
        </authorList>
    </citation>
    <scope>NUCLEOTIDE SEQUENCE [LARGE SCALE GENOMIC DNA]</scope>
    <source>
        <strain evidence="2 3">KUS-F28377</strain>
    </source>
</reference>
<dbReference type="AlphaFoldDB" id="A0A1C7NA83"/>
<accession>A0A1C7NA83</accession>
<dbReference type="InterPro" id="IPR054416">
    <property type="entry name" value="GST_UstS-like_C"/>
</dbReference>
<dbReference type="Gene3D" id="3.40.30.10">
    <property type="entry name" value="Glutaredoxin"/>
    <property type="match status" value="1"/>
</dbReference>
<dbReference type="InterPro" id="IPR004045">
    <property type="entry name" value="Glutathione_S-Trfase_N"/>
</dbReference>
<dbReference type="Gene3D" id="1.20.1050.10">
    <property type="match status" value="1"/>
</dbReference>
<dbReference type="PROSITE" id="PS50404">
    <property type="entry name" value="GST_NTER"/>
    <property type="match status" value="1"/>
</dbReference>
<feature type="domain" description="GST N-terminal" evidence="1">
    <location>
        <begin position="11"/>
        <end position="99"/>
    </location>
</feature>
<dbReference type="EMBL" id="LUGH01000334">
    <property type="protein sequence ID" value="OBZ86042.1"/>
    <property type="molecule type" value="Genomic_DNA"/>
</dbReference>
<dbReference type="STRING" id="101091.A0A1C7NA83"/>
<evidence type="ECO:0000313" key="3">
    <source>
        <dbReference type="Proteomes" id="UP000093000"/>
    </source>
</evidence>
<gene>
    <name evidence="2" type="primary">ligE</name>
    <name evidence="2" type="ORF">A0J61_05906</name>
</gene>
<evidence type="ECO:0000259" key="1">
    <source>
        <dbReference type="PROSITE" id="PS50404"/>
    </source>
</evidence>
<dbReference type="Pfam" id="PF22041">
    <property type="entry name" value="GST_C_7"/>
    <property type="match status" value="1"/>
</dbReference>
<proteinExistence type="predicted"/>
<evidence type="ECO:0000313" key="2">
    <source>
        <dbReference type="EMBL" id="OBZ86042.1"/>
    </source>
</evidence>
<dbReference type="InterPro" id="IPR036249">
    <property type="entry name" value="Thioredoxin-like_sf"/>
</dbReference>
<organism evidence="2 3">
    <name type="scientific">Choanephora cucurbitarum</name>
    <dbReference type="NCBI Taxonomy" id="101091"/>
    <lineage>
        <taxon>Eukaryota</taxon>
        <taxon>Fungi</taxon>
        <taxon>Fungi incertae sedis</taxon>
        <taxon>Mucoromycota</taxon>
        <taxon>Mucoromycotina</taxon>
        <taxon>Mucoromycetes</taxon>
        <taxon>Mucorales</taxon>
        <taxon>Mucorineae</taxon>
        <taxon>Choanephoraceae</taxon>
        <taxon>Choanephoroideae</taxon>
        <taxon>Choanephora</taxon>
    </lineage>
</organism>